<dbReference type="PANTHER" id="PTHR42796:SF4">
    <property type="entry name" value="FUMARYLACETOACETATE HYDROLASE DOMAIN-CONTAINING PROTEIN 2A"/>
    <property type="match status" value="1"/>
</dbReference>
<dbReference type="InterPro" id="IPR011234">
    <property type="entry name" value="Fumarylacetoacetase-like_C"/>
</dbReference>
<dbReference type="GO" id="GO:0016853">
    <property type="term" value="F:isomerase activity"/>
    <property type="evidence" value="ECO:0007669"/>
    <property type="project" value="UniProtKB-KW"/>
</dbReference>
<dbReference type="InterPro" id="IPR051121">
    <property type="entry name" value="FAH"/>
</dbReference>
<keyword evidence="4" id="KW-0378">Hydrolase</keyword>
<dbReference type="AlphaFoldDB" id="A0A972NRD0"/>
<dbReference type="GO" id="GO:0016787">
    <property type="term" value="F:hydrolase activity"/>
    <property type="evidence" value="ECO:0007669"/>
    <property type="project" value="UniProtKB-KW"/>
</dbReference>
<evidence type="ECO:0000259" key="5">
    <source>
        <dbReference type="Pfam" id="PF01557"/>
    </source>
</evidence>
<sequence length="280" mass="29983">MKLLRYGPMGQELPGILDSTGNIRALRPIVRDIDATVLSLEGLRFLGALDVSKLPLVSNPGRLGSPIGAVREIIAIGLNYREHAKESGLPIPSEPVVFGKSTSSISGPDDDILLPPGSEKTDWEIELGIVIGAVARRVTKEVARQYVAGYCMVNDVSERAWQIERGGQWGKGKSFDTFTPVGPWLVTGDELDPNALDLNLQVNGRTCQQGNTSDLIFDVDAVVSYVSQFMTLMPGDLIITGTPAGVGLGMKPPKYLADGDVIDMSVTGLGTQRHAVMKAV</sequence>
<evidence type="ECO:0000313" key="7">
    <source>
        <dbReference type="Proteomes" id="UP000655523"/>
    </source>
</evidence>
<comment type="caution">
    <text evidence="6">The sequence shown here is derived from an EMBL/GenBank/DDBJ whole genome shotgun (WGS) entry which is preliminary data.</text>
</comment>
<keyword evidence="3" id="KW-0479">Metal-binding</keyword>
<keyword evidence="7" id="KW-1185">Reference proteome</keyword>
<evidence type="ECO:0000256" key="4">
    <source>
        <dbReference type="ARBA" id="ARBA00022801"/>
    </source>
</evidence>
<dbReference type="RefSeq" id="WP_172169043.1">
    <property type="nucleotide sequence ID" value="NZ_WOEZ01000131.1"/>
</dbReference>
<comment type="similarity">
    <text evidence="2">Belongs to the FAH family.</text>
</comment>
<proteinExistence type="inferred from homology"/>
<evidence type="ECO:0000256" key="1">
    <source>
        <dbReference type="ARBA" id="ARBA00001946"/>
    </source>
</evidence>
<dbReference type="GO" id="GO:0019752">
    <property type="term" value="P:carboxylic acid metabolic process"/>
    <property type="evidence" value="ECO:0007669"/>
    <property type="project" value="UniProtKB-ARBA"/>
</dbReference>
<reference evidence="6 7" key="1">
    <citation type="submission" date="2019-11" db="EMBL/GenBank/DDBJ databases">
        <title>Metabolism of dissolved organic matter in forest soils.</title>
        <authorList>
            <person name="Cyle K.T."/>
            <person name="Wilhelm R.C."/>
            <person name="Martinez C.E."/>
        </authorList>
    </citation>
    <scope>NUCLEOTIDE SEQUENCE [LARGE SCALE GENOMIC DNA]</scope>
    <source>
        <strain evidence="6 7">5N</strain>
    </source>
</reference>
<dbReference type="EMBL" id="WOEZ01000131">
    <property type="protein sequence ID" value="NPT57646.1"/>
    <property type="molecule type" value="Genomic_DNA"/>
</dbReference>
<comment type="cofactor">
    <cofactor evidence="1">
        <name>Mg(2+)</name>
        <dbReference type="ChEBI" id="CHEBI:18420"/>
    </cofactor>
</comment>
<dbReference type="Gene3D" id="3.90.850.10">
    <property type="entry name" value="Fumarylacetoacetase-like, C-terminal domain"/>
    <property type="match status" value="1"/>
</dbReference>
<evidence type="ECO:0000313" key="6">
    <source>
        <dbReference type="EMBL" id="NPT57646.1"/>
    </source>
</evidence>
<dbReference type="PANTHER" id="PTHR42796">
    <property type="entry name" value="FUMARYLACETOACETATE HYDROLASE DOMAIN-CONTAINING PROTEIN 2A-RELATED"/>
    <property type="match status" value="1"/>
</dbReference>
<organism evidence="6 7">
    <name type="scientific">Paraburkholderia elongata</name>
    <dbReference type="NCBI Taxonomy" id="2675747"/>
    <lineage>
        <taxon>Bacteria</taxon>
        <taxon>Pseudomonadati</taxon>
        <taxon>Pseudomonadota</taxon>
        <taxon>Betaproteobacteria</taxon>
        <taxon>Burkholderiales</taxon>
        <taxon>Burkholderiaceae</taxon>
        <taxon>Paraburkholderia</taxon>
    </lineage>
</organism>
<evidence type="ECO:0000256" key="2">
    <source>
        <dbReference type="ARBA" id="ARBA00010211"/>
    </source>
</evidence>
<accession>A0A972NRD0</accession>
<feature type="domain" description="Fumarylacetoacetase-like C-terminal" evidence="5">
    <location>
        <begin position="73"/>
        <end position="276"/>
    </location>
</feature>
<dbReference type="GO" id="GO:0046872">
    <property type="term" value="F:metal ion binding"/>
    <property type="evidence" value="ECO:0007669"/>
    <property type="project" value="UniProtKB-KW"/>
</dbReference>
<dbReference type="FunFam" id="3.90.850.10:FF:000002">
    <property type="entry name" value="2-hydroxyhepta-2,4-diene-1,7-dioate isomerase"/>
    <property type="match status" value="1"/>
</dbReference>
<dbReference type="Proteomes" id="UP000655523">
    <property type="component" value="Unassembled WGS sequence"/>
</dbReference>
<gene>
    <name evidence="6" type="ORF">GNZ13_24525</name>
</gene>
<keyword evidence="6" id="KW-0413">Isomerase</keyword>
<dbReference type="SUPFAM" id="SSF56529">
    <property type="entry name" value="FAH"/>
    <property type="match status" value="1"/>
</dbReference>
<evidence type="ECO:0000256" key="3">
    <source>
        <dbReference type="ARBA" id="ARBA00022723"/>
    </source>
</evidence>
<name>A0A972NRD0_9BURK</name>
<dbReference type="Pfam" id="PF01557">
    <property type="entry name" value="FAA_hydrolase"/>
    <property type="match status" value="1"/>
</dbReference>
<dbReference type="InterPro" id="IPR036663">
    <property type="entry name" value="Fumarylacetoacetase_C_sf"/>
</dbReference>
<protein>
    <submittedName>
        <fullName evidence="6">2-hydroxyhepta-2,4-diene-1,7-dioate isomerase</fullName>
    </submittedName>
</protein>